<protein>
    <submittedName>
        <fullName evidence="1">Uncharacterized protein</fullName>
    </submittedName>
</protein>
<sequence>MCMLIAGTVVMLRYVPRVGQIEAQSFVSYQGEMHAAGALVTAACRCFSALCREELTET</sequence>
<gene>
    <name evidence="1" type="ORF">PANT111_40259</name>
</gene>
<dbReference type="Proteomes" id="UP000433737">
    <property type="component" value="Unassembled WGS sequence"/>
</dbReference>
<evidence type="ECO:0000313" key="2">
    <source>
        <dbReference type="Proteomes" id="UP000433737"/>
    </source>
</evidence>
<name>A0AAX3JAT9_9GAMM</name>
<evidence type="ECO:0000313" key="1">
    <source>
        <dbReference type="EMBL" id="VXC43507.1"/>
    </source>
</evidence>
<comment type="caution">
    <text evidence="1">The sequence shown here is derived from an EMBL/GenBank/DDBJ whole genome shotgun (WGS) entry which is preliminary data.</text>
</comment>
<proteinExistence type="predicted"/>
<dbReference type="AlphaFoldDB" id="A0AAX3JAT9"/>
<accession>A0AAX3JAT9</accession>
<organism evidence="1 2">
    <name type="scientific">Pantoea brenneri</name>
    <dbReference type="NCBI Taxonomy" id="472694"/>
    <lineage>
        <taxon>Bacteria</taxon>
        <taxon>Pseudomonadati</taxon>
        <taxon>Pseudomonadota</taxon>
        <taxon>Gammaproteobacteria</taxon>
        <taxon>Enterobacterales</taxon>
        <taxon>Erwiniaceae</taxon>
        <taxon>Pantoea</taxon>
    </lineage>
</organism>
<reference evidence="1 2" key="1">
    <citation type="submission" date="2019-10" db="EMBL/GenBank/DDBJ databases">
        <authorList>
            <person name="Karimi E."/>
        </authorList>
    </citation>
    <scope>NUCLEOTIDE SEQUENCE [LARGE SCALE GENOMIC DNA]</scope>
    <source>
        <strain evidence="1">Pantoea sp. 111</strain>
    </source>
</reference>
<dbReference type="EMBL" id="CABWMH010000034">
    <property type="protein sequence ID" value="VXC43507.1"/>
    <property type="molecule type" value="Genomic_DNA"/>
</dbReference>